<evidence type="ECO:0000259" key="1">
    <source>
        <dbReference type="Pfam" id="PF05448"/>
    </source>
</evidence>
<comment type="caution">
    <text evidence="2">The sequence shown here is derived from an EMBL/GenBank/DDBJ whole genome shotgun (WGS) entry which is preliminary data.</text>
</comment>
<organism evidence="2 3">
    <name type="scientific">Handelsmanbacteria sp. (strain RIFCSPLOWO2_12_FULL_64_10)</name>
    <dbReference type="NCBI Taxonomy" id="1817868"/>
    <lineage>
        <taxon>Bacteria</taxon>
        <taxon>Candidatus Handelsmaniibacteriota</taxon>
    </lineage>
</organism>
<dbReference type="InterPro" id="IPR008391">
    <property type="entry name" value="AXE1_dom"/>
</dbReference>
<dbReference type="AlphaFoldDB" id="A0A1F6D2U0"/>
<dbReference type="InterPro" id="IPR050261">
    <property type="entry name" value="FrsA_esterase"/>
</dbReference>
<sequence length="748" mass="81936">MASVRLEEALRSFNSDVLPAADRQAHARALEDDVEARVQAANRRDAQAWARVRGRGDWEAFVTPRIEALRRSLGDFPPAPKDPAVRVTGAVEGEGYRVENLIYESRRDLPVPANLYLPSPLRERMPGILIVHSHHNPKAQGELQDMGMTWARQGCAVLVMDQLGHGERRQHDPGPRPYHRYGGTRQDYRFRYINGIQLHLIGDSLMGWMARDVMRGVDVLLGRPGIDRDRILLIGAVAGGGSPAGVAAALDPRITCVAPFDFGGVSVGKGSWESTRNLHLSGRDGFLPWVVVASVAPRYLISAHEFARDRDRDPAWERLRAVFGFYGAEARLAYTQGHGPGASVPYPEASHCNQVGPVQRKAIYPLLEGWFGIPVPEREYQARHPDREVTCLTPEATAGRPIRPQHELYAEIGASRSAAMRDSLAEMTPEAQRRRLRQAWATLLGDIEPRTPRVERQEGGAIGDIRVEKLVLEMDPHIPVPAALWLPPSRDGMHAVLALSQDGKGRFLSERAGEVADLLTAGIAVCLPDLRGTGETRPEETRAPSWNGAGNRATVVASTELMLGQTLLGSRLRDVRSALGYLRARRDLTISSFSLWGDSFAPSNPDGFPDPLLSDEPPPAHSEPLGGILALLGALYEEDVRAVAARGTLGGYQLALRDRFCYLPYDVVVPGALRAGDLCDVAAALAPRPLRLERLVDGRNCLLSQGDADHLFEPARHAYREAPHRFCLHQPGKDGVAAWLVAALKGGV</sequence>
<dbReference type="Proteomes" id="UP000178606">
    <property type="component" value="Unassembled WGS sequence"/>
</dbReference>
<evidence type="ECO:0000313" key="3">
    <source>
        <dbReference type="Proteomes" id="UP000178606"/>
    </source>
</evidence>
<proteinExistence type="predicted"/>
<dbReference type="Pfam" id="PF05448">
    <property type="entry name" value="AXE1"/>
    <property type="match status" value="1"/>
</dbReference>
<evidence type="ECO:0000313" key="2">
    <source>
        <dbReference type="EMBL" id="OGG55758.1"/>
    </source>
</evidence>
<dbReference type="Gene3D" id="3.40.50.1820">
    <property type="entry name" value="alpha/beta hydrolase"/>
    <property type="match status" value="3"/>
</dbReference>
<dbReference type="PANTHER" id="PTHR22946">
    <property type="entry name" value="DIENELACTONE HYDROLASE DOMAIN-CONTAINING PROTEIN-RELATED"/>
    <property type="match status" value="1"/>
</dbReference>
<feature type="domain" description="Acetyl xylan esterase" evidence="1">
    <location>
        <begin position="97"/>
        <end position="259"/>
    </location>
</feature>
<name>A0A1F6D2U0_HANXR</name>
<dbReference type="InterPro" id="IPR029058">
    <property type="entry name" value="AB_hydrolase_fold"/>
</dbReference>
<protein>
    <recommendedName>
        <fullName evidence="1">Acetyl xylan esterase domain-containing protein</fullName>
    </recommendedName>
</protein>
<dbReference type="PANTHER" id="PTHR22946:SF8">
    <property type="entry name" value="ACETYL XYLAN ESTERASE DOMAIN-CONTAINING PROTEIN"/>
    <property type="match status" value="1"/>
</dbReference>
<gene>
    <name evidence="2" type="ORF">A3F84_16515</name>
</gene>
<dbReference type="SUPFAM" id="SSF53474">
    <property type="entry name" value="alpha/beta-Hydrolases"/>
    <property type="match status" value="2"/>
</dbReference>
<dbReference type="EMBL" id="MFKF01000061">
    <property type="protein sequence ID" value="OGG55758.1"/>
    <property type="molecule type" value="Genomic_DNA"/>
</dbReference>
<accession>A0A1F6D2U0</accession>
<reference evidence="2 3" key="1">
    <citation type="journal article" date="2016" name="Nat. Commun.">
        <title>Thousands of microbial genomes shed light on interconnected biogeochemical processes in an aquifer system.</title>
        <authorList>
            <person name="Anantharaman K."/>
            <person name="Brown C.T."/>
            <person name="Hug L.A."/>
            <person name="Sharon I."/>
            <person name="Castelle C.J."/>
            <person name="Probst A.J."/>
            <person name="Thomas B.C."/>
            <person name="Singh A."/>
            <person name="Wilkins M.J."/>
            <person name="Karaoz U."/>
            <person name="Brodie E.L."/>
            <person name="Williams K.H."/>
            <person name="Hubbard S.S."/>
            <person name="Banfield J.F."/>
        </authorList>
    </citation>
    <scope>NUCLEOTIDE SEQUENCE [LARGE SCALE GENOMIC DNA]</scope>
    <source>
        <strain evidence="3">RIFCSPLOWO2_12_FULL_64_10</strain>
    </source>
</reference>